<dbReference type="Proteomes" id="UP000177369">
    <property type="component" value="Unassembled WGS sequence"/>
</dbReference>
<dbReference type="AlphaFoldDB" id="A0A1F5GC93"/>
<dbReference type="InterPro" id="IPR012902">
    <property type="entry name" value="N_methyl_site"/>
</dbReference>
<evidence type="ECO:0008006" key="4">
    <source>
        <dbReference type="Google" id="ProtNLM"/>
    </source>
</evidence>
<keyword evidence="1" id="KW-0812">Transmembrane</keyword>
<evidence type="ECO:0000313" key="2">
    <source>
        <dbReference type="EMBL" id="OGD89466.1"/>
    </source>
</evidence>
<comment type="caution">
    <text evidence="2">The sequence shown here is derived from an EMBL/GenBank/DDBJ whole genome shotgun (WGS) entry which is preliminary data.</text>
</comment>
<protein>
    <recommendedName>
        <fullName evidence="4">Prepilin-type N-terminal cleavage/methylation domain-containing protein</fullName>
    </recommendedName>
</protein>
<name>A0A1F5GC93_9BACT</name>
<gene>
    <name evidence="2" type="ORF">A3D04_02060</name>
</gene>
<dbReference type="EMBL" id="MFBD01000002">
    <property type="protein sequence ID" value="OGD89466.1"/>
    <property type="molecule type" value="Genomic_DNA"/>
</dbReference>
<organism evidence="2 3">
    <name type="scientific">Candidatus Curtissbacteria bacterium RIFCSPHIGHO2_02_FULL_40_16b</name>
    <dbReference type="NCBI Taxonomy" id="1797714"/>
    <lineage>
        <taxon>Bacteria</taxon>
        <taxon>Candidatus Curtissiibacteriota</taxon>
    </lineage>
</organism>
<evidence type="ECO:0000256" key="1">
    <source>
        <dbReference type="SAM" id="Phobius"/>
    </source>
</evidence>
<evidence type="ECO:0000313" key="3">
    <source>
        <dbReference type="Proteomes" id="UP000177369"/>
    </source>
</evidence>
<keyword evidence="1" id="KW-1133">Transmembrane helix</keyword>
<reference evidence="2 3" key="1">
    <citation type="journal article" date="2016" name="Nat. Commun.">
        <title>Thousands of microbial genomes shed light on interconnected biogeochemical processes in an aquifer system.</title>
        <authorList>
            <person name="Anantharaman K."/>
            <person name="Brown C.T."/>
            <person name="Hug L.A."/>
            <person name="Sharon I."/>
            <person name="Castelle C.J."/>
            <person name="Probst A.J."/>
            <person name="Thomas B.C."/>
            <person name="Singh A."/>
            <person name="Wilkins M.J."/>
            <person name="Karaoz U."/>
            <person name="Brodie E.L."/>
            <person name="Williams K.H."/>
            <person name="Hubbard S.S."/>
            <person name="Banfield J.F."/>
        </authorList>
    </citation>
    <scope>NUCLEOTIDE SEQUENCE [LARGE SCALE GENOMIC DNA]</scope>
</reference>
<proteinExistence type="predicted"/>
<sequence length="230" mass="25260">MKTVNSPSLIANRNKLPRVKNPRFSPILSFGSSSKIERPRKYVSPSLHPRPNIQFLARFSRSENKTTCHSKVKRGFTLVELIIYMGLLAIFVITLTDVLVSILDIQLESQATSAVEQDSRLIIGRMGYDIPRATAIITPANRGDSANTLELDIGGVTYKYQINANNLLLDDGNGSLNLNGSETIISNLLFQKIGNAGGKNTVRVTFTIQSVAAPDSDPEVKNFVTTIGRR</sequence>
<keyword evidence="1" id="KW-0472">Membrane</keyword>
<accession>A0A1F5GC93</accession>
<dbReference type="STRING" id="1797714.A3D04_02060"/>
<dbReference type="Pfam" id="PF07963">
    <property type="entry name" value="N_methyl"/>
    <property type="match status" value="1"/>
</dbReference>
<feature type="transmembrane region" description="Helical" evidence="1">
    <location>
        <begin position="81"/>
        <end position="103"/>
    </location>
</feature>